<dbReference type="AlphaFoldDB" id="A0A2T4U0D4"/>
<name>A0A2T4U0D4_9BACT</name>
<sequence length="95" mass="11187">MVYHILCEVDPKREEELDNFLRDKMKKFWLAQPGVSRFHVFGDHLANKVERIITIEIGDFGNFDKILILDERKALRSELMQIATNVTSRVLEIIE</sequence>
<dbReference type="RefSeq" id="WP_107561335.1">
    <property type="nucleotide sequence ID" value="NZ_NVQC01000012.1"/>
</dbReference>
<evidence type="ECO:0000313" key="1">
    <source>
        <dbReference type="EMBL" id="PTL36778.1"/>
    </source>
</evidence>
<evidence type="ECO:0000313" key="2">
    <source>
        <dbReference type="Proteomes" id="UP000241436"/>
    </source>
</evidence>
<reference evidence="1 2" key="1">
    <citation type="submission" date="2017-09" db="EMBL/GenBank/DDBJ databases">
        <title>Bloom of a denitrifying methanotroph, Candidatus Methylomirabilis limnetica, in a deep stratified lake.</title>
        <authorList>
            <person name="Graf J.S."/>
            <person name="Marchant H.K."/>
            <person name="Tienken D."/>
            <person name="Hach P.F."/>
            <person name="Brand A."/>
            <person name="Schubert C.J."/>
            <person name="Kuypers M.M."/>
            <person name="Milucka J."/>
        </authorList>
    </citation>
    <scope>NUCLEOTIDE SEQUENCE [LARGE SCALE GENOMIC DNA]</scope>
    <source>
        <strain evidence="1 2">Zug</strain>
    </source>
</reference>
<reference evidence="2" key="2">
    <citation type="journal article" date="2018" name="Environ. Microbiol.">
        <title>Bloom of a denitrifying methanotroph, 'Candidatus Methylomirabilis limnetica', in a deep stratified lake.</title>
        <authorList>
            <person name="Graf J.S."/>
            <person name="Mayr M.J."/>
            <person name="Marchant H.K."/>
            <person name="Tienken D."/>
            <person name="Hach P.F."/>
            <person name="Brand A."/>
            <person name="Schubert C.J."/>
            <person name="Kuypers M.M."/>
            <person name="Milucka J."/>
        </authorList>
    </citation>
    <scope>NUCLEOTIDE SEQUENCE [LARGE SCALE GENOMIC DNA]</scope>
    <source>
        <strain evidence="2">Zug</strain>
    </source>
</reference>
<dbReference type="Proteomes" id="UP000241436">
    <property type="component" value="Unassembled WGS sequence"/>
</dbReference>
<accession>A0A2T4U0D4</accession>
<keyword evidence="2" id="KW-1185">Reference proteome</keyword>
<comment type="caution">
    <text evidence="1">The sequence shown here is derived from an EMBL/GenBank/DDBJ whole genome shotgun (WGS) entry which is preliminary data.</text>
</comment>
<organism evidence="1 2">
    <name type="scientific">Candidatus Methylomirabilis limnetica</name>
    <dbReference type="NCBI Taxonomy" id="2033718"/>
    <lineage>
        <taxon>Bacteria</taxon>
        <taxon>Candidatus Methylomirabilota</taxon>
        <taxon>Candidatus Methylomirabilia</taxon>
        <taxon>Candidatus Methylomirabilales</taxon>
        <taxon>Candidatus Methylomirabilaceae</taxon>
        <taxon>Candidatus Methylomirabilis</taxon>
    </lineage>
</organism>
<protein>
    <submittedName>
        <fullName evidence="1">Uncharacterized protein</fullName>
    </submittedName>
</protein>
<proteinExistence type="predicted"/>
<gene>
    <name evidence="1" type="ORF">CLG94_02550</name>
</gene>
<dbReference type="EMBL" id="NVQC01000012">
    <property type="protein sequence ID" value="PTL36778.1"/>
    <property type="molecule type" value="Genomic_DNA"/>
</dbReference>